<comment type="caution">
    <text evidence="1">The sequence shown here is derived from an EMBL/GenBank/DDBJ whole genome shotgun (WGS) entry which is preliminary data.</text>
</comment>
<feature type="non-terminal residue" evidence="1">
    <location>
        <position position="145"/>
    </location>
</feature>
<keyword evidence="2" id="KW-1185">Reference proteome</keyword>
<organism evidence="1 2">
    <name type="scientific">Racocetra persica</name>
    <dbReference type="NCBI Taxonomy" id="160502"/>
    <lineage>
        <taxon>Eukaryota</taxon>
        <taxon>Fungi</taxon>
        <taxon>Fungi incertae sedis</taxon>
        <taxon>Mucoromycota</taxon>
        <taxon>Glomeromycotina</taxon>
        <taxon>Glomeromycetes</taxon>
        <taxon>Diversisporales</taxon>
        <taxon>Gigasporaceae</taxon>
        <taxon>Racocetra</taxon>
    </lineage>
</organism>
<proteinExistence type="predicted"/>
<accession>A0ACA9RP00</accession>
<name>A0ACA9RP00_9GLOM</name>
<evidence type="ECO:0000313" key="1">
    <source>
        <dbReference type="EMBL" id="CAG8801509.1"/>
    </source>
</evidence>
<reference evidence="1" key="1">
    <citation type="submission" date="2021-06" db="EMBL/GenBank/DDBJ databases">
        <authorList>
            <person name="Kallberg Y."/>
            <person name="Tangrot J."/>
            <person name="Rosling A."/>
        </authorList>
    </citation>
    <scope>NUCLEOTIDE SEQUENCE</scope>
    <source>
        <strain evidence="1">MA461A</strain>
    </source>
</reference>
<sequence length="145" mass="16474">DPYQDQTTSMDNIVFNHEKGMLDLDLSNEITLSLRKIATMSTTTTPAIKKTIHKRNQYCQIWKLACKATSLAQEVFVMIEQNFIANQEQSRITNQSSDLSTSSQSIDKESNELYLTEMDGIEEFDTITTEPETPNLADIQNPLHV</sequence>
<evidence type="ECO:0000313" key="2">
    <source>
        <dbReference type="Proteomes" id="UP000789920"/>
    </source>
</evidence>
<gene>
    <name evidence="1" type="ORF">RPERSI_LOCUS21124</name>
</gene>
<dbReference type="Proteomes" id="UP000789920">
    <property type="component" value="Unassembled WGS sequence"/>
</dbReference>
<dbReference type="EMBL" id="CAJVQC010061141">
    <property type="protein sequence ID" value="CAG8801509.1"/>
    <property type="molecule type" value="Genomic_DNA"/>
</dbReference>
<protein>
    <submittedName>
        <fullName evidence="1">11836_t:CDS:1</fullName>
    </submittedName>
</protein>
<feature type="non-terminal residue" evidence="1">
    <location>
        <position position="1"/>
    </location>
</feature>